<feature type="compositionally biased region" description="Acidic residues" evidence="3">
    <location>
        <begin position="871"/>
        <end position="896"/>
    </location>
</feature>
<keyword evidence="2 5" id="KW-0067">ATP-binding</keyword>
<dbReference type="InterPro" id="IPR003439">
    <property type="entry name" value="ABC_transporter-like_ATP-bd"/>
</dbReference>
<dbReference type="AlphaFoldDB" id="A0A093UZ46"/>
<dbReference type="PROSITE" id="PS50893">
    <property type="entry name" value="ABC_TRANSPORTER_2"/>
    <property type="match status" value="2"/>
</dbReference>
<dbReference type="InterPro" id="IPR050334">
    <property type="entry name" value="Molybdenum_import_ModC"/>
</dbReference>
<evidence type="ECO:0000256" key="1">
    <source>
        <dbReference type="ARBA" id="ARBA00022741"/>
    </source>
</evidence>
<evidence type="ECO:0000256" key="3">
    <source>
        <dbReference type="SAM" id="MobiDB-lite"/>
    </source>
</evidence>
<evidence type="ECO:0000259" key="4">
    <source>
        <dbReference type="PROSITE" id="PS50893"/>
    </source>
</evidence>
<dbReference type="eggNOG" id="KOG0927">
    <property type="taxonomic scope" value="Eukaryota"/>
</dbReference>
<dbReference type="SUPFAM" id="SSF52540">
    <property type="entry name" value="P-loop containing nucleoside triphosphate hydrolases"/>
    <property type="match status" value="2"/>
</dbReference>
<feature type="domain" description="ABC transporter" evidence="4">
    <location>
        <begin position="175"/>
        <end position="423"/>
    </location>
</feature>
<feature type="domain" description="ABC transporter" evidence="4">
    <location>
        <begin position="489"/>
        <end position="824"/>
    </location>
</feature>
<comment type="caution">
    <text evidence="5">The sequence shown here is derived from an EMBL/GenBank/DDBJ whole genome shotgun (WGS) entry which is preliminary data.</text>
</comment>
<organism evidence="5">
    <name type="scientific">Talaromyces marneffei PM1</name>
    <dbReference type="NCBI Taxonomy" id="1077442"/>
    <lineage>
        <taxon>Eukaryota</taxon>
        <taxon>Fungi</taxon>
        <taxon>Dikarya</taxon>
        <taxon>Ascomycota</taxon>
        <taxon>Pezizomycotina</taxon>
        <taxon>Eurotiomycetes</taxon>
        <taxon>Eurotiomycetidae</taxon>
        <taxon>Eurotiales</taxon>
        <taxon>Trichocomaceae</taxon>
        <taxon>Talaromyces</taxon>
        <taxon>Talaromyces sect. Talaromyces</taxon>
    </lineage>
</organism>
<dbReference type="Gene3D" id="3.40.50.300">
    <property type="entry name" value="P-loop containing nucleotide triphosphate hydrolases"/>
    <property type="match status" value="2"/>
</dbReference>
<dbReference type="PANTHER" id="PTHR43514">
    <property type="entry name" value="ABC TRANSPORTER I FAMILY MEMBER 10"/>
    <property type="match status" value="1"/>
</dbReference>
<feature type="region of interest" description="Disordered" evidence="3">
    <location>
        <begin position="1"/>
        <end position="28"/>
    </location>
</feature>
<dbReference type="Pfam" id="PF00005">
    <property type="entry name" value="ABC_tran"/>
    <property type="match status" value="2"/>
</dbReference>
<proteinExistence type="predicted"/>
<sequence>MKKLRRKKTTREQVAEATESAAESSLDDAAQIQEPAARLYFWQPLDSTRETSPPRRSEQTLSVAMLVQPALRPGVFAISVPRQFLRHAATSSKPKKYQQKTNQSKLYQLKWRPLIHIREGTFYRDYPASAEASGSENSPLFIKVDFSLPSRPPQWPELPPPNGPKHAKERYEKDLRREQLIQEEEGPFHWAVIGSDTTEFFHILQGRYVALPPKSRQYPHLISRKFNPKDPTKRSPSNAIAYVGFSGEGSQATGGTRGAYLSARYESLREDTDWTVRQYLLGQTELNPMEDENTGKGFDEAQFEKVIKDFRLQELLELPVSSLSNGQTRRTRIAKALLSSPELLLLDEPFMGLDPATTESISSLLRDVAYHSSPRVMISLRPQDTIPEWITHVLILDNHRIAFSGPKKDFYKQATKASGMSTSEANKARMSLRWLFAPGGLFELQRYQFIDDKKTKVAQFSKSNIGIADPTALTQISQDGKPVIEMEGVRVQYGEKLVLGNWKQIIRGKKGAQPGLWWKVRQGQRWAVLGANGSGKTTLLSVMTSDHPQAYAQPVRMFGRSRLPEQGVPGISIFDLQARMGHSSPEIHAFFPRQLSIRASIESAWADTFLSKPVLTYERDTIVDAVLEYFKPELDPSAEDIKSNKASGEAAVDISFIPATFRATVAEAIPVGNRSTPTPQYHPNHDVDYADNTTFGQLSVAQQRLILFIRAIIKKQELIILDEAFSGMPANMREKCFYLLNNSGPPADGELADLPLPYLGPEQALIVVSHLPEEIPDTVRFWMRLPSEVGDGQQLNFIQGVLPDDSTLSADRKAWETIWSENSLSKAMFLYGKDSEGKLNDGERYRYAIPRKTQTKNKLRALNDGPNEGSAEMEEEHDDNEEEEEEYDEEDEVEEVNIEKTESDKTRA</sequence>
<reference evidence="5" key="1">
    <citation type="journal article" date="2014" name="PLoS Genet.">
        <title>Signature Gene Expression Reveals Novel Clues to the Molecular Mechanisms of Dimorphic Transition in Penicillium marneffei.</title>
        <authorList>
            <person name="Yang E."/>
            <person name="Wang G."/>
            <person name="Cai J."/>
            <person name="Woo P.C."/>
            <person name="Lau S.K."/>
            <person name="Yuen K.-Y."/>
            <person name="Chow W.-N."/>
            <person name="Lin X."/>
        </authorList>
    </citation>
    <scope>NUCLEOTIDE SEQUENCE [LARGE SCALE GENOMIC DNA]</scope>
    <source>
        <strain evidence="5">PM1</strain>
    </source>
</reference>
<feature type="compositionally biased region" description="Basic and acidic residues" evidence="3">
    <location>
        <begin position="897"/>
        <end position="908"/>
    </location>
</feature>
<evidence type="ECO:0000256" key="2">
    <source>
        <dbReference type="ARBA" id="ARBA00022840"/>
    </source>
</evidence>
<evidence type="ECO:0000313" key="5">
    <source>
        <dbReference type="EMBL" id="KFX45225.1"/>
    </source>
</evidence>
<dbReference type="SMART" id="SM00382">
    <property type="entry name" value="AAA"/>
    <property type="match status" value="1"/>
</dbReference>
<dbReference type="GO" id="GO:0005739">
    <property type="term" value="C:mitochondrion"/>
    <property type="evidence" value="ECO:0007669"/>
    <property type="project" value="TreeGrafter"/>
</dbReference>
<name>A0A093UZ46_TALMA</name>
<feature type="compositionally biased region" description="Low complexity" evidence="3">
    <location>
        <begin position="15"/>
        <end position="28"/>
    </location>
</feature>
<feature type="region of interest" description="Disordered" evidence="3">
    <location>
        <begin position="856"/>
        <end position="908"/>
    </location>
</feature>
<dbReference type="HOGENOM" id="CLU_000604_45_1_1"/>
<protein>
    <submittedName>
        <fullName evidence="5">Putative ABC transporter ATP-binding protein</fullName>
    </submittedName>
</protein>
<dbReference type="InterPro" id="IPR003593">
    <property type="entry name" value="AAA+_ATPase"/>
</dbReference>
<dbReference type="GO" id="GO:0016887">
    <property type="term" value="F:ATP hydrolysis activity"/>
    <property type="evidence" value="ECO:0007669"/>
    <property type="project" value="InterPro"/>
</dbReference>
<dbReference type="EMBL" id="JPOX01000024">
    <property type="protein sequence ID" value="KFX45225.1"/>
    <property type="molecule type" value="Genomic_DNA"/>
</dbReference>
<accession>A0A093UZ46</accession>
<dbReference type="CDD" id="cd00267">
    <property type="entry name" value="ABC_ATPase"/>
    <property type="match status" value="1"/>
</dbReference>
<dbReference type="GO" id="GO:0005524">
    <property type="term" value="F:ATP binding"/>
    <property type="evidence" value="ECO:0007669"/>
    <property type="project" value="UniProtKB-KW"/>
</dbReference>
<dbReference type="InterPro" id="IPR027417">
    <property type="entry name" value="P-loop_NTPase"/>
</dbReference>
<gene>
    <name evidence="5" type="ORF">GQ26_0240800</name>
</gene>
<dbReference type="PANTHER" id="PTHR43514:SF4">
    <property type="entry name" value="ABC TRANSPORTER I FAMILY MEMBER 10"/>
    <property type="match status" value="1"/>
</dbReference>
<keyword evidence="1" id="KW-0547">Nucleotide-binding</keyword>